<dbReference type="CDD" id="cd03370">
    <property type="entry name" value="nitroreductase"/>
    <property type="match status" value="1"/>
</dbReference>
<protein>
    <submittedName>
        <fullName evidence="4">Nitroreductase family protein</fullName>
    </submittedName>
</protein>
<evidence type="ECO:0000259" key="3">
    <source>
        <dbReference type="Pfam" id="PF00881"/>
    </source>
</evidence>
<dbReference type="SUPFAM" id="SSF55469">
    <property type="entry name" value="FMN-dependent nitroreductase-like"/>
    <property type="match status" value="1"/>
</dbReference>
<evidence type="ECO:0000313" key="5">
    <source>
        <dbReference type="Proteomes" id="UP000696931"/>
    </source>
</evidence>
<evidence type="ECO:0000256" key="1">
    <source>
        <dbReference type="ARBA" id="ARBA00007118"/>
    </source>
</evidence>
<name>A0A933SF62_UNCEI</name>
<evidence type="ECO:0000313" key="4">
    <source>
        <dbReference type="EMBL" id="MBI5170595.1"/>
    </source>
</evidence>
<gene>
    <name evidence="4" type="ORF">HZA61_13990</name>
</gene>
<evidence type="ECO:0000256" key="2">
    <source>
        <dbReference type="ARBA" id="ARBA00023002"/>
    </source>
</evidence>
<sequence length="205" mass="22130">MSATLPMLSVTEAARHRRSIRVFEPGPIPQADLDAVLEATSLAPSAFNLQPWRFVVVSDPETKAKLAEAAYRQPQVTSAPSVIVLYTDMADTLATLDQLVRPGTTPEKAEKFTNMIRGIYGPQTEEQRETWAAGQGFIALGFLLLAAQAHGYATSPMGGFEPEKVKALLGLPANVRIPALIAIGRAAEEGTPHHRHPLSRIARTA</sequence>
<dbReference type="InterPro" id="IPR000415">
    <property type="entry name" value="Nitroreductase-like"/>
</dbReference>
<comment type="caution">
    <text evidence="4">The sequence shown here is derived from an EMBL/GenBank/DDBJ whole genome shotgun (WGS) entry which is preliminary data.</text>
</comment>
<accession>A0A933SF62</accession>
<reference evidence="4" key="1">
    <citation type="submission" date="2020-07" db="EMBL/GenBank/DDBJ databases">
        <title>Huge and variable diversity of episymbiotic CPR bacteria and DPANN archaea in groundwater ecosystems.</title>
        <authorList>
            <person name="He C.Y."/>
            <person name="Keren R."/>
            <person name="Whittaker M."/>
            <person name="Farag I.F."/>
            <person name="Doudna J."/>
            <person name="Cate J.H.D."/>
            <person name="Banfield J.F."/>
        </authorList>
    </citation>
    <scope>NUCLEOTIDE SEQUENCE</scope>
    <source>
        <strain evidence="4">NC_groundwater_1813_Pr3_B-0.1um_71_17</strain>
    </source>
</reference>
<dbReference type="Pfam" id="PF00881">
    <property type="entry name" value="Nitroreductase"/>
    <property type="match status" value="1"/>
</dbReference>
<dbReference type="EMBL" id="JACRIW010000099">
    <property type="protein sequence ID" value="MBI5170595.1"/>
    <property type="molecule type" value="Genomic_DNA"/>
</dbReference>
<comment type="similarity">
    <text evidence="1">Belongs to the nitroreductase family.</text>
</comment>
<keyword evidence="2" id="KW-0560">Oxidoreductase</keyword>
<dbReference type="AlphaFoldDB" id="A0A933SF62"/>
<dbReference type="GO" id="GO:0016491">
    <property type="term" value="F:oxidoreductase activity"/>
    <property type="evidence" value="ECO:0007669"/>
    <property type="project" value="UniProtKB-KW"/>
</dbReference>
<organism evidence="4 5">
    <name type="scientific">Eiseniibacteriota bacterium</name>
    <dbReference type="NCBI Taxonomy" id="2212470"/>
    <lineage>
        <taxon>Bacteria</taxon>
        <taxon>Candidatus Eiseniibacteriota</taxon>
    </lineage>
</organism>
<proteinExistence type="inferred from homology"/>
<dbReference type="InterPro" id="IPR029479">
    <property type="entry name" value="Nitroreductase"/>
</dbReference>
<dbReference type="PANTHER" id="PTHR43673">
    <property type="entry name" value="NAD(P)H NITROREDUCTASE YDGI-RELATED"/>
    <property type="match status" value="1"/>
</dbReference>
<dbReference type="PANTHER" id="PTHR43673:SF10">
    <property type="entry name" value="NADH DEHYDROGENASE_NAD(P)H NITROREDUCTASE XCC3605-RELATED"/>
    <property type="match status" value="1"/>
</dbReference>
<dbReference type="Gene3D" id="3.40.109.10">
    <property type="entry name" value="NADH Oxidase"/>
    <property type="match status" value="1"/>
</dbReference>
<dbReference type="Proteomes" id="UP000696931">
    <property type="component" value="Unassembled WGS sequence"/>
</dbReference>
<feature type="domain" description="Nitroreductase" evidence="3">
    <location>
        <begin position="15"/>
        <end position="185"/>
    </location>
</feature>